<dbReference type="InParanoid" id="A0A0C3JP54"/>
<evidence type="ECO:0000313" key="3">
    <source>
        <dbReference type="Proteomes" id="UP000054217"/>
    </source>
</evidence>
<dbReference type="HOGENOM" id="CLU_500691_0_0_1"/>
<organism evidence="2 3">
    <name type="scientific">Pisolithus tinctorius Marx 270</name>
    <dbReference type="NCBI Taxonomy" id="870435"/>
    <lineage>
        <taxon>Eukaryota</taxon>
        <taxon>Fungi</taxon>
        <taxon>Dikarya</taxon>
        <taxon>Basidiomycota</taxon>
        <taxon>Agaricomycotina</taxon>
        <taxon>Agaricomycetes</taxon>
        <taxon>Agaricomycetidae</taxon>
        <taxon>Boletales</taxon>
        <taxon>Sclerodermatineae</taxon>
        <taxon>Pisolithaceae</taxon>
        <taxon>Pisolithus</taxon>
    </lineage>
</organism>
<name>A0A0C3JP54_PISTI</name>
<proteinExistence type="predicted"/>
<dbReference type="EMBL" id="KN832006">
    <property type="protein sequence ID" value="KIN99271.1"/>
    <property type="molecule type" value="Genomic_DNA"/>
</dbReference>
<evidence type="ECO:0000256" key="1">
    <source>
        <dbReference type="SAM" id="MobiDB-lite"/>
    </source>
</evidence>
<protein>
    <submittedName>
        <fullName evidence="2">Uncharacterized protein</fullName>
    </submittedName>
</protein>
<dbReference type="Proteomes" id="UP000054217">
    <property type="component" value="Unassembled WGS sequence"/>
</dbReference>
<gene>
    <name evidence="2" type="ORF">M404DRAFT_30520</name>
</gene>
<keyword evidence="3" id="KW-1185">Reference proteome</keyword>
<feature type="region of interest" description="Disordered" evidence="1">
    <location>
        <begin position="154"/>
        <end position="183"/>
    </location>
</feature>
<reference evidence="3" key="2">
    <citation type="submission" date="2015-01" db="EMBL/GenBank/DDBJ databases">
        <title>Evolutionary Origins and Diversification of the Mycorrhizal Mutualists.</title>
        <authorList>
            <consortium name="DOE Joint Genome Institute"/>
            <consortium name="Mycorrhizal Genomics Consortium"/>
            <person name="Kohler A."/>
            <person name="Kuo A."/>
            <person name="Nagy L.G."/>
            <person name="Floudas D."/>
            <person name="Copeland A."/>
            <person name="Barry K.W."/>
            <person name="Cichocki N."/>
            <person name="Veneault-Fourrey C."/>
            <person name="LaButti K."/>
            <person name="Lindquist E.A."/>
            <person name="Lipzen A."/>
            <person name="Lundell T."/>
            <person name="Morin E."/>
            <person name="Murat C."/>
            <person name="Riley R."/>
            <person name="Ohm R."/>
            <person name="Sun H."/>
            <person name="Tunlid A."/>
            <person name="Henrissat B."/>
            <person name="Grigoriev I.V."/>
            <person name="Hibbett D.S."/>
            <person name="Martin F."/>
        </authorList>
    </citation>
    <scope>NUCLEOTIDE SEQUENCE [LARGE SCALE GENOMIC DNA]</scope>
    <source>
        <strain evidence="3">Marx 270</strain>
    </source>
</reference>
<dbReference type="OrthoDB" id="2656691at2759"/>
<evidence type="ECO:0000313" key="2">
    <source>
        <dbReference type="EMBL" id="KIN99271.1"/>
    </source>
</evidence>
<dbReference type="AlphaFoldDB" id="A0A0C3JP54"/>
<sequence>MAGAAGRHLVYHAGAQTRPVGFAVRSQFTGRCADVEKSVSFSGWSDLVNKVIAGLMCLGPNLTHPGRLAFRTLFPECWRFGNVPSSPHFERIKYDTPPLSFYPVLVLSVRFQPSPAVLPSMRSCPSYPAQLRNTHLACDRSPPPLPRDVTSLQHGCDPSHMLRGAVPKDRSDGEDAVCQDRTIPPSTFSRPTILSEYHQHFPSRLPRTSALAPGFGTYGTRDYVLRTLYVADNAKYAEATMPPYARSVPPNQAHTLNQMDPVWNAQSVGLGNPAASYSTHHPVDENEGSLMYTPGTLYVSDDTKYAEATMAPDARPLPHNQARTLNQMNPVWNVQYAEHGNPVTSYSTPPGDENEGSLMIPPFKPPPHDTHSLATADAVQFISTPRWTAEYGHANSINLGIVGGPRGCWNTRTLFDSSVCLPSNMVPPPSLEPCGHVLAGGIPTSTCPPIASNVADGTMVNAGTIPISLDRPMLRPGGGDNRERMDGIDHNSDNAAYSVAPSWSLSDVSRSLPHKLQPTHSIGNLSIPKDTQTLRLAGQRRKDM</sequence>
<accession>A0A0C3JP54</accession>
<reference evidence="2 3" key="1">
    <citation type="submission" date="2014-04" db="EMBL/GenBank/DDBJ databases">
        <authorList>
            <consortium name="DOE Joint Genome Institute"/>
            <person name="Kuo A."/>
            <person name="Kohler A."/>
            <person name="Costa M.D."/>
            <person name="Nagy L.G."/>
            <person name="Floudas D."/>
            <person name="Copeland A."/>
            <person name="Barry K.W."/>
            <person name="Cichocki N."/>
            <person name="Veneault-Fourrey C."/>
            <person name="LaButti K."/>
            <person name="Lindquist E.A."/>
            <person name="Lipzen A."/>
            <person name="Lundell T."/>
            <person name="Morin E."/>
            <person name="Murat C."/>
            <person name="Sun H."/>
            <person name="Tunlid A."/>
            <person name="Henrissat B."/>
            <person name="Grigoriev I.V."/>
            <person name="Hibbett D.S."/>
            <person name="Martin F."/>
            <person name="Nordberg H.P."/>
            <person name="Cantor M.N."/>
            <person name="Hua S.X."/>
        </authorList>
    </citation>
    <scope>NUCLEOTIDE SEQUENCE [LARGE SCALE GENOMIC DNA]</scope>
    <source>
        <strain evidence="2 3">Marx 270</strain>
    </source>
</reference>